<reference evidence="7 8" key="1">
    <citation type="submission" date="2024-06" db="EMBL/GenBank/DDBJ databases">
        <title>Genomic Encyclopedia of Type Strains, Phase IV (KMG-IV): sequencing the most valuable type-strain genomes for metagenomic binning, comparative biology and taxonomic classification.</title>
        <authorList>
            <person name="Goeker M."/>
        </authorList>
    </citation>
    <scope>NUCLEOTIDE SEQUENCE [LARGE SCALE GENOMIC DNA]</scope>
    <source>
        <strain evidence="7 8">DSM 23650</strain>
    </source>
</reference>
<keyword evidence="2 5" id="KW-0812">Transmembrane</keyword>
<dbReference type="InterPro" id="IPR010445">
    <property type="entry name" value="LapA_dom"/>
</dbReference>
<evidence type="ECO:0000313" key="7">
    <source>
        <dbReference type="EMBL" id="MET3559515.1"/>
    </source>
</evidence>
<keyword evidence="8" id="KW-1185">Reference proteome</keyword>
<organism evidence="7 8">
    <name type="scientific">Bartonella japonica</name>
    <dbReference type="NCBI Taxonomy" id="357761"/>
    <lineage>
        <taxon>Bacteria</taxon>
        <taxon>Pseudomonadati</taxon>
        <taxon>Pseudomonadota</taxon>
        <taxon>Alphaproteobacteria</taxon>
        <taxon>Hyphomicrobiales</taxon>
        <taxon>Bartonellaceae</taxon>
        <taxon>Bartonella</taxon>
    </lineage>
</organism>
<feature type="transmembrane region" description="Helical" evidence="5">
    <location>
        <begin position="54"/>
        <end position="77"/>
    </location>
</feature>
<accession>A0ABV2FLT0</accession>
<sequence length="103" mass="11947">MSSLIIIKRVFLVIIAAILTVFLIAFIVANHQMVTLTLDPFRTNSKNFTYNAPFFTWLFLFLGIGIFLGNLINWFAYHKCKKDLKKSNEELEKLKMSIANMIE</sequence>
<dbReference type="EMBL" id="JBEPLT010000001">
    <property type="protein sequence ID" value="MET3559515.1"/>
    <property type="molecule type" value="Genomic_DNA"/>
</dbReference>
<evidence type="ECO:0000256" key="1">
    <source>
        <dbReference type="ARBA" id="ARBA00022475"/>
    </source>
</evidence>
<keyword evidence="1" id="KW-1003">Cell membrane</keyword>
<keyword evidence="3 5" id="KW-1133">Transmembrane helix</keyword>
<dbReference type="Proteomes" id="UP001549112">
    <property type="component" value="Unassembled WGS sequence"/>
</dbReference>
<evidence type="ECO:0000256" key="4">
    <source>
        <dbReference type="ARBA" id="ARBA00023136"/>
    </source>
</evidence>
<evidence type="ECO:0000259" key="6">
    <source>
        <dbReference type="Pfam" id="PF06305"/>
    </source>
</evidence>
<keyword evidence="4 5" id="KW-0472">Membrane</keyword>
<evidence type="ECO:0000256" key="3">
    <source>
        <dbReference type="ARBA" id="ARBA00022989"/>
    </source>
</evidence>
<proteinExistence type="predicted"/>
<evidence type="ECO:0000256" key="5">
    <source>
        <dbReference type="SAM" id="Phobius"/>
    </source>
</evidence>
<protein>
    <submittedName>
        <fullName evidence="7">Integral membrane protein</fullName>
    </submittedName>
</protein>
<dbReference type="Pfam" id="PF06305">
    <property type="entry name" value="LapA_dom"/>
    <property type="match status" value="1"/>
</dbReference>
<name>A0ABV2FLT0_9HYPH</name>
<feature type="domain" description="Lipopolysaccharide assembly protein A" evidence="6">
    <location>
        <begin position="49"/>
        <end position="98"/>
    </location>
</feature>
<feature type="transmembrane region" description="Helical" evidence="5">
    <location>
        <begin position="12"/>
        <end position="34"/>
    </location>
</feature>
<evidence type="ECO:0000313" key="8">
    <source>
        <dbReference type="Proteomes" id="UP001549112"/>
    </source>
</evidence>
<comment type="caution">
    <text evidence="7">The sequence shown here is derived from an EMBL/GenBank/DDBJ whole genome shotgun (WGS) entry which is preliminary data.</text>
</comment>
<gene>
    <name evidence="7" type="ORF">ABID39_000185</name>
</gene>
<evidence type="ECO:0000256" key="2">
    <source>
        <dbReference type="ARBA" id="ARBA00022692"/>
    </source>
</evidence>